<comment type="caution">
    <text evidence="11">The sequence shown here is derived from an EMBL/GenBank/DDBJ whole genome shotgun (WGS) entry which is preliminary data.</text>
</comment>
<feature type="domain" description="Cadherin" evidence="10">
    <location>
        <begin position="408"/>
        <end position="514"/>
    </location>
</feature>
<dbReference type="EMBL" id="CAAALY010034132">
    <property type="protein sequence ID" value="VEL17782.1"/>
    <property type="molecule type" value="Genomic_DNA"/>
</dbReference>
<feature type="region of interest" description="Disordered" evidence="9">
    <location>
        <begin position="330"/>
        <end position="351"/>
    </location>
</feature>
<dbReference type="GO" id="GO:0005886">
    <property type="term" value="C:plasma membrane"/>
    <property type="evidence" value="ECO:0007669"/>
    <property type="project" value="InterPro"/>
</dbReference>
<dbReference type="CDD" id="cd11304">
    <property type="entry name" value="Cadherin_repeat"/>
    <property type="match status" value="5"/>
</dbReference>
<feature type="domain" description="Cadherin" evidence="10">
    <location>
        <begin position="276"/>
        <end position="407"/>
    </location>
</feature>
<dbReference type="OrthoDB" id="6252479at2759"/>
<evidence type="ECO:0000313" key="12">
    <source>
        <dbReference type="Proteomes" id="UP000784294"/>
    </source>
</evidence>
<accession>A0A3S5BTK5</accession>
<dbReference type="PROSITE" id="PS50268">
    <property type="entry name" value="CADHERIN_2"/>
    <property type="match status" value="4"/>
</dbReference>
<dbReference type="SUPFAM" id="SSF49313">
    <property type="entry name" value="Cadherin-like"/>
    <property type="match status" value="5"/>
</dbReference>
<keyword evidence="2" id="KW-0812">Transmembrane</keyword>
<dbReference type="SMART" id="SM00112">
    <property type="entry name" value="CA"/>
    <property type="match status" value="4"/>
</dbReference>
<keyword evidence="6" id="KW-0472">Membrane</keyword>
<feature type="compositionally biased region" description="Acidic residues" evidence="9">
    <location>
        <begin position="336"/>
        <end position="345"/>
    </location>
</feature>
<feature type="domain" description="Cadherin" evidence="10">
    <location>
        <begin position="10"/>
        <end position="70"/>
    </location>
</feature>
<reference evidence="11" key="1">
    <citation type="submission" date="2018-11" db="EMBL/GenBank/DDBJ databases">
        <authorList>
            <consortium name="Pathogen Informatics"/>
        </authorList>
    </citation>
    <scope>NUCLEOTIDE SEQUENCE</scope>
</reference>
<feature type="domain" description="Cadherin" evidence="10">
    <location>
        <begin position="99"/>
        <end position="231"/>
    </location>
</feature>
<dbReference type="PANTHER" id="PTHR24028">
    <property type="entry name" value="CADHERIN-87A"/>
    <property type="match status" value="1"/>
</dbReference>
<dbReference type="Pfam" id="PF00028">
    <property type="entry name" value="Cadherin"/>
    <property type="match status" value="3"/>
</dbReference>
<dbReference type="PRINTS" id="PR00205">
    <property type="entry name" value="CADHERIN"/>
</dbReference>
<keyword evidence="12" id="KW-1185">Reference proteome</keyword>
<protein>
    <recommendedName>
        <fullName evidence="10">Cadherin domain-containing protein</fullName>
    </recommendedName>
</protein>
<evidence type="ECO:0000256" key="3">
    <source>
        <dbReference type="ARBA" id="ARBA00022737"/>
    </source>
</evidence>
<dbReference type="FunFam" id="2.60.40.60:FF:000020">
    <property type="entry name" value="Dachsous cadherin-related 1b"/>
    <property type="match status" value="1"/>
</dbReference>
<feature type="region of interest" description="Disordered" evidence="9">
    <location>
        <begin position="76"/>
        <end position="96"/>
    </location>
</feature>
<dbReference type="InterPro" id="IPR020894">
    <property type="entry name" value="Cadherin_CS"/>
</dbReference>
<evidence type="ECO:0000256" key="9">
    <source>
        <dbReference type="SAM" id="MobiDB-lite"/>
    </source>
</evidence>
<dbReference type="GO" id="GO:0007156">
    <property type="term" value="P:homophilic cell adhesion via plasma membrane adhesion molecules"/>
    <property type="evidence" value="ECO:0007669"/>
    <property type="project" value="InterPro"/>
</dbReference>
<dbReference type="InterPro" id="IPR050174">
    <property type="entry name" value="Protocadherin/Cadherin-CA"/>
</dbReference>
<gene>
    <name evidence="11" type="ORF">PXEA_LOCUS11222</name>
</gene>
<evidence type="ECO:0000313" key="11">
    <source>
        <dbReference type="EMBL" id="VEL17782.1"/>
    </source>
</evidence>
<dbReference type="GO" id="GO:0005509">
    <property type="term" value="F:calcium ion binding"/>
    <property type="evidence" value="ECO:0007669"/>
    <property type="project" value="UniProtKB-UniRule"/>
</dbReference>
<organism evidence="11 12">
    <name type="scientific">Protopolystoma xenopodis</name>
    <dbReference type="NCBI Taxonomy" id="117903"/>
    <lineage>
        <taxon>Eukaryota</taxon>
        <taxon>Metazoa</taxon>
        <taxon>Spiralia</taxon>
        <taxon>Lophotrochozoa</taxon>
        <taxon>Platyhelminthes</taxon>
        <taxon>Monogenea</taxon>
        <taxon>Polyopisthocotylea</taxon>
        <taxon>Polystomatidea</taxon>
        <taxon>Polystomatidae</taxon>
        <taxon>Protopolystoma</taxon>
    </lineage>
</organism>
<evidence type="ECO:0000256" key="7">
    <source>
        <dbReference type="ARBA" id="ARBA00023180"/>
    </source>
</evidence>
<name>A0A3S5BTK5_9PLAT</name>
<dbReference type="Proteomes" id="UP000784294">
    <property type="component" value="Unassembled WGS sequence"/>
</dbReference>
<sequence>MLPNELLEPFSLRRTRDGASLVLKGRLDREVVSAYDLNLVALDGGRPVARSSHLSLRILISDANDNAPVWLAPVPSHLSAGDDDDRPASRRGADTTEAVLPRYEVTLAEDIKVGSLVAWPQASDADAGDNARLAYAIDTSAPGGQAALDQFSVQSSTGEVRLRLPLNYEALAAAASQSTDSRDSMTRDRRGDVELELPLIVRDSPRTGRPLSSSALLVVHVVDVNDAPPSIVVSPLTSVRDHQRLVGTGLSVRPPPVYDSAMPGLTTRLFEGGPRRESRSVFGVWENRAPGQPVASVFVTDPDTGPGGLVSCSLQRTDAFRLQAESARRFGGKETVDEDSAEDPEAVPIAPGSRTYQLVSTQRLDREERSVFQLVITCRDHDPRQPLMASQRVHIAVLDENDNQPVFTRPVFQLSLPEHSAPGRLIGRVNATDADFGRNGQLRYWAAPEAESWVSVHPVTGEVHVNAILDREVEPERRFLVYAADQAEPSTAAFTATSMVVVRVLDENDHVPQFTNLYFFSVLENSPSGTLVGRVEATDEDEGKNGQVRRTVGIQLVQILCNHNLLNKTIPVCILFS</sequence>
<evidence type="ECO:0000256" key="8">
    <source>
        <dbReference type="PROSITE-ProRule" id="PRU00043"/>
    </source>
</evidence>
<dbReference type="PANTHER" id="PTHR24028:SF146">
    <property type="entry name" value="CADHERIN 96CB, ISOFORM D-RELATED"/>
    <property type="match status" value="1"/>
</dbReference>
<proteinExistence type="predicted"/>
<evidence type="ECO:0000256" key="4">
    <source>
        <dbReference type="ARBA" id="ARBA00022837"/>
    </source>
</evidence>
<dbReference type="InterPro" id="IPR015919">
    <property type="entry name" value="Cadherin-like_sf"/>
</dbReference>
<dbReference type="AlphaFoldDB" id="A0A3S5BTK5"/>
<keyword evidence="4 8" id="KW-0106">Calcium</keyword>
<evidence type="ECO:0000259" key="10">
    <source>
        <dbReference type="PROSITE" id="PS50268"/>
    </source>
</evidence>
<dbReference type="Gene3D" id="2.60.40.60">
    <property type="entry name" value="Cadherins"/>
    <property type="match status" value="5"/>
</dbReference>
<evidence type="ECO:0000256" key="6">
    <source>
        <dbReference type="ARBA" id="ARBA00023136"/>
    </source>
</evidence>
<keyword evidence="5" id="KW-1133">Transmembrane helix</keyword>
<dbReference type="InterPro" id="IPR002126">
    <property type="entry name" value="Cadherin-like_dom"/>
</dbReference>
<comment type="subcellular location">
    <subcellularLocation>
        <location evidence="1">Membrane</location>
        <topology evidence="1">Single-pass membrane protein</topology>
    </subcellularLocation>
</comment>
<keyword evidence="3" id="KW-0677">Repeat</keyword>
<evidence type="ECO:0000256" key="2">
    <source>
        <dbReference type="ARBA" id="ARBA00022692"/>
    </source>
</evidence>
<evidence type="ECO:0000256" key="5">
    <source>
        <dbReference type="ARBA" id="ARBA00022989"/>
    </source>
</evidence>
<keyword evidence="7" id="KW-0325">Glycoprotein</keyword>
<dbReference type="PROSITE" id="PS00232">
    <property type="entry name" value="CADHERIN_1"/>
    <property type="match status" value="3"/>
</dbReference>
<evidence type="ECO:0000256" key="1">
    <source>
        <dbReference type="ARBA" id="ARBA00004167"/>
    </source>
</evidence>